<feature type="compositionally biased region" description="Polar residues" evidence="1">
    <location>
        <begin position="1277"/>
        <end position="1288"/>
    </location>
</feature>
<comment type="caution">
    <text evidence="2">The sequence shown here is derived from an EMBL/GenBank/DDBJ whole genome shotgun (WGS) entry which is preliminary data.</text>
</comment>
<feature type="compositionally biased region" description="Basic and acidic residues" evidence="1">
    <location>
        <begin position="154"/>
        <end position="165"/>
    </location>
</feature>
<dbReference type="EMBL" id="VDMD01000003">
    <property type="protein sequence ID" value="TRM66663.1"/>
    <property type="molecule type" value="Genomic_DNA"/>
</dbReference>
<feature type="region of interest" description="Disordered" evidence="1">
    <location>
        <begin position="367"/>
        <end position="460"/>
    </location>
</feature>
<evidence type="ECO:0000313" key="2">
    <source>
        <dbReference type="EMBL" id="TRM66663.1"/>
    </source>
</evidence>
<feature type="region of interest" description="Disordered" evidence="1">
    <location>
        <begin position="1242"/>
        <end position="1325"/>
    </location>
</feature>
<feature type="region of interest" description="Disordered" evidence="1">
    <location>
        <begin position="57"/>
        <end position="77"/>
    </location>
</feature>
<feature type="compositionally biased region" description="Polar residues" evidence="1">
    <location>
        <begin position="62"/>
        <end position="77"/>
    </location>
</feature>
<feature type="compositionally biased region" description="Basic residues" evidence="1">
    <location>
        <begin position="434"/>
        <end position="446"/>
    </location>
</feature>
<gene>
    <name evidence="2" type="ORF">BD626DRAFT_565759</name>
</gene>
<dbReference type="OrthoDB" id="2934473at2759"/>
<feature type="compositionally biased region" description="Basic and acidic residues" evidence="1">
    <location>
        <begin position="399"/>
        <end position="408"/>
    </location>
</feature>
<name>A0A550CPC8_9AGAR</name>
<organism evidence="2 3">
    <name type="scientific">Schizophyllum amplum</name>
    <dbReference type="NCBI Taxonomy" id="97359"/>
    <lineage>
        <taxon>Eukaryota</taxon>
        <taxon>Fungi</taxon>
        <taxon>Dikarya</taxon>
        <taxon>Basidiomycota</taxon>
        <taxon>Agaricomycotina</taxon>
        <taxon>Agaricomycetes</taxon>
        <taxon>Agaricomycetidae</taxon>
        <taxon>Agaricales</taxon>
        <taxon>Schizophyllaceae</taxon>
        <taxon>Schizophyllum</taxon>
    </lineage>
</organism>
<proteinExistence type="predicted"/>
<dbReference type="Proteomes" id="UP000320762">
    <property type="component" value="Unassembled WGS sequence"/>
</dbReference>
<accession>A0A550CPC8</accession>
<feature type="region of interest" description="Disordered" evidence="1">
    <location>
        <begin position="152"/>
        <end position="180"/>
    </location>
</feature>
<protein>
    <submittedName>
        <fullName evidence="2">Uncharacterized protein</fullName>
    </submittedName>
</protein>
<keyword evidence="3" id="KW-1185">Reference proteome</keyword>
<evidence type="ECO:0000256" key="1">
    <source>
        <dbReference type="SAM" id="MobiDB-lite"/>
    </source>
</evidence>
<feature type="compositionally biased region" description="Low complexity" evidence="1">
    <location>
        <begin position="1247"/>
        <end position="1258"/>
    </location>
</feature>
<feature type="compositionally biased region" description="Polar residues" evidence="1">
    <location>
        <begin position="385"/>
        <end position="398"/>
    </location>
</feature>
<evidence type="ECO:0000313" key="3">
    <source>
        <dbReference type="Proteomes" id="UP000320762"/>
    </source>
</evidence>
<reference evidence="2 3" key="1">
    <citation type="journal article" date="2019" name="New Phytol.">
        <title>Comparative genomics reveals unique wood-decay strategies and fruiting body development in the Schizophyllaceae.</title>
        <authorList>
            <person name="Almasi E."/>
            <person name="Sahu N."/>
            <person name="Krizsan K."/>
            <person name="Balint B."/>
            <person name="Kovacs G.M."/>
            <person name="Kiss B."/>
            <person name="Cseklye J."/>
            <person name="Drula E."/>
            <person name="Henrissat B."/>
            <person name="Nagy I."/>
            <person name="Chovatia M."/>
            <person name="Adam C."/>
            <person name="LaButti K."/>
            <person name="Lipzen A."/>
            <person name="Riley R."/>
            <person name="Grigoriev I.V."/>
            <person name="Nagy L.G."/>
        </authorList>
    </citation>
    <scope>NUCLEOTIDE SEQUENCE [LARGE SCALE GENOMIC DNA]</scope>
    <source>
        <strain evidence="2 3">NL-1724</strain>
    </source>
</reference>
<feature type="compositionally biased region" description="Basic residues" evidence="1">
    <location>
        <begin position="1265"/>
        <end position="1276"/>
    </location>
</feature>
<sequence>MIFVATDKEVAIFMHEWKTVRRKILGTIEEHRTRKGKAQFEVDAATLTQNHRCQPGGLSIERPQNVTGPVKGSNPNDFTPEAVQTRGELGEIHAKISVHMLRGRFVEQYNILNAHAEAINLPRVGSIDNCCFPSTQANFGTACIPEEAQGLELESGKSGDSHADETDAPGQIPPMAPPGTLKKDLDVGAIRFLTVAYANARILDGGTLHNLCATAGESGSQTRNEVRMGPDSTTEKAFEDVFSSENRNYARDGLSIMPLQAVVDYLVRSHAFLINDTMRQTRLSFTLDMDLLCRAISVDGIEGTITARPWKEAPQGYTMGGASGKDYIPRPNVHRKSAFANYRQLCEWRTKYIPLLAAAPRTKRKAAVRATVAAPETKKTKRSEPSTTAHPRTRSFTSGKERRARTTDVRSLPSLVLRNRNSGFSGLRKAIQTQKKKIGPRKRQKKASSPAGAASQDDWSNDRTVEDIVGHHVVNVDNQWRIVYEVKYKDNEEHELIPFADVTCDQLLGAYHMRRNIVVGPQGQIAPDAGDDAALAAAAVGEMAAASINPRDIVPVVTPGNTDNDSLSPPTASLSNQDIPLVVGMVDAVQDLVDTFERASQLAQQSQTSMSQLHTDIQETNKLLLTLNPAVNALLSEAVSTIPTDTSGQSINTDGHSMAALMQMPERLQRIGDIGEVVHLEAHFQRQGVMFTNLAMERWIHMLTHHILAYGALSCYEDTWISALYKQAYAATTTPSTNASSISFNSRDAHSAFLERIYTHAITSGYVAPSGSALAAALRQLIRCVLDTWFGLGPPSSERCFRVWLTDTLLKLFKSDDVLLLEPVWRAYCHPKSAIIKRPNRSRYTVTASDYRALEAALTSLPMVNSEDAAYSEQSTLYARLITSVQTYLDDLRDAQYPNRRQSPAKSIISHIPPPPSAHSTLPLDGAPYQLSAETERAIEHILHFLRDLKPLLSNGDGDGDGSDDEDGALILRQAVRKDQDGLLPFRERGPSRRIVTHPAGPYGAGKICTLGGIFSAIVFRGILFKTPGLLKHTNHGSFVNFDDWMQFRGDGGDDDEEEYCNKSAYGPTDGRTTNNVKTFWKLSPGLYSLLNHATDGHVVPPTFHEVFKHVKDNFPTFGKLTAFLVAGDLSYTGVVSPIVTADELGSFIWTLKMGALNGLRKLLVPATSKAETISSVNMLYRELTGRLSEEERAAMGWDLLTFEHALCKFSKMVRDFQAWQWCTESSCPVCSSAASKSKKGKRAAAHADSNHNSSDNPADGERPRKQRKMPARRTKGATSQATDQQNGTGLGSGSVMASAPRKRKAASTFAPERCTSKRCRTGST</sequence>